<evidence type="ECO:0000313" key="2">
    <source>
        <dbReference type="Proteomes" id="UP000309997"/>
    </source>
</evidence>
<comment type="caution">
    <text evidence="1">The sequence shown here is derived from an EMBL/GenBank/DDBJ whole genome shotgun (WGS) entry which is preliminary data.</text>
</comment>
<protein>
    <submittedName>
        <fullName evidence="1">Uncharacterized protein</fullName>
    </submittedName>
</protein>
<evidence type="ECO:0000313" key="1">
    <source>
        <dbReference type="EMBL" id="KAL3579946.1"/>
    </source>
</evidence>
<reference evidence="1 2" key="1">
    <citation type="journal article" date="2024" name="Plant Biotechnol. J.">
        <title>Genome and CRISPR/Cas9 system of a widespread forest tree (Populus alba) in the world.</title>
        <authorList>
            <person name="Liu Y.J."/>
            <person name="Jiang P.F."/>
            <person name="Han X.M."/>
            <person name="Li X.Y."/>
            <person name="Wang H.M."/>
            <person name="Wang Y.J."/>
            <person name="Wang X.X."/>
            <person name="Zeng Q.Y."/>
        </authorList>
    </citation>
    <scope>NUCLEOTIDE SEQUENCE [LARGE SCALE GENOMIC DNA]</scope>
    <source>
        <strain evidence="2">cv. PAL-ZL1</strain>
    </source>
</reference>
<sequence length="659" mass="73157">MSRNNHTITTTRIHIMALDGIVNVNSLFTLALFLGLAWYPTAPDPTTTLITDTSCIASSSIVEDLIAFHVYSFSSFLFSSLIALAVKQTIKIFDTNKDDDSDGVLRSAPLAHVNLVALRAGTLVSGFGSVFGCGFLMMALMDLVQIKLGVLGCGSLHTFAAVTPLVILVPSALFLIAFCIGNASCCRLYEVAMFQGVGSDNGVKYVLLQYSNELRKSMQKENQPINLLSFPSTLNYLSFPSKLPSKYLKIALFVKKWPHRSLAGGLERHALTLHLALAKRGHELHIFTTSPSNSSFPRYPMSNLYFHLSKPTAAGYLDQAIVWKQFLTQNSTGKAFDIVHTESVGLLHTRSRNLTNLAVTWHGIAYETIHTDIIQELLRNPDEQQAYALTERITKVVEEVRFFPHYAHHVATSDHAGDILRRIYMIPEERVHVILNGVDEEIFKPDPAKGEAFKQKFGVAKSRSLVLGMAGRLVKDKGHPLMFEALKQMLVENGTFRENTIVLIAGDGPWGARYRDLGTNILVLGPLEQAQLASFYNAIDIFVNPTLRAQGLDHTLLEAMLSGKSVMSTRVASITGSVIVSTEIGYTFSPMVVSLKNALYRVWEDGRRVLEMKGQASRQRGLHLFTATKMAAAYERLFLCISNDISKREDYCHYQSPFN</sequence>
<keyword evidence="2" id="KW-1185">Reference proteome</keyword>
<organism evidence="1 2">
    <name type="scientific">Populus alba</name>
    <name type="common">White poplar</name>
    <dbReference type="NCBI Taxonomy" id="43335"/>
    <lineage>
        <taxon>Eukaryota</taxon>
        <taxon>Viridiplantae</taxon>
        <taxon>Streptophyta</taxon>
        <taxon>Embryophyta</taxon>
        <taxon>Tracheophyta</taxon>
        <taxon>Spermatophyta</taxon>
        <taxon>Magnoliopsida</taxon>
        <taxon>eudicotyledons</taxon>
        <taxon>Gunneridae</taxon>
        <taxon>Pentapetalae</taxon>
        <taxon>rosids</taxon>
        <taxon>fabids</taxon>
        <taxon>Malpighiales</taxon>
        <taxon>Salicaceae</taxon>
        <taxon>Saliceae</taxon>
        <taxon>Populus</taxon>
    </lineage>
</organism>
<name>A0ACC4BP71_POPAL</name>
<accession>A0ACC4BP71</accession>
<dbReference type="EMBL" id="RCHU02000009">
    <property type="protein sequence ID" value="KAL3579946.1"/>
    <property type="molecule type" value="Genomic_DNA"/>
</dbReference>
<gene>
    <name evidence="1" type="ORF">D5086_017781</name>
</gene>
<proteinExistence type="predicted"/>
<dbReference type="Proteomes" id="UP000309997">
    <property type="component" value="Unassembled WGS sequence"/>
</dbReference>